<reference evidence="13" key="1">
    <citation type="submission" date="2017-09" db="EMBL/GenBank/DDBJ databases">
        <title>Depth-based differentiation of microbial function through sediment-hosted aquifers and enrichment of novel symbionts in the deep terrestrial subsurface.</title>
        <authorList>
            <person name="Probst A.J."/>
            <person name="Ladd B."/>
            <person name="Jarett J.K."/>
            <person name="Geller-Mcgrath D.E."/>
            <person name="Sieber C.M.K."/>
            <person name="Emerson J.B."/>
            <person name="Anantharaman K."/>
            <person name="Thomas B.C."/>
            <person name="Malmstrom R."/>
            <person name="Stieglmeier M."/>
            <person name="Klingl A."/>
            <person name="Woyke T."/>
            <person name="Ryan C.M."/>
            <person name="Banfield J.F."/>
        </authorList>
    </citation>
    <scope>NUCLEOTIDE SEQUENCE [LARGE SCALE GENOMIC DNA]</scope>
</reference>
<evidence type="ECO:0000256" key="6">
    <source>
        <dbReference type="ARBA" id="ARBA00023002"/>
    </source>
</evidence>
<evidence type="ECO:0000256" key="2">
    <source>
        <dbReference type="ARBA" id="ARBA00006214"/>
    </source>
</evidence>
<dbReference type="GO" id="GO:0016020">
    <property type="term" value="C:membrane"/>
    <property type="evidence" value="ECO:0007669"/>
    <property type="project" value="UniProtKB-SubCell"/>
</dbReference>
<dbReference type="AlphaFoldDB" id="A0A2H0UQ54"/>
<evidence type="ECO:0000256" key="3">
    <source>
        <dbReference type="ARBA" id="ARBA00022692"/>
    </source>
</evidence>
<evidence type="ECO:0000259" key="11">
    <source>
        <dbReference type="SMART" id="SM00756"/>
    </source>
</evidence>
<evidence type="ECO:0000256" key="1">
    <source>
        <dbReference type="ARBA" id="ARBA00004141"/>
    </source>
</evidence>
<dbReference type="InterPro" id="IPR038354">
    <property type="entry name" value="VKOR_sf"/>
</dbReference>
<comment type="subcellular location">
    <subcellularLocation>
        <location evidence="1">Membrane</location>
        <topology evidence="1">Multi-pass membrane protein</topology>
    </subcellularLocation>
</comment>
<dbReference type="GO" id="GO:0016491">
    <property type="term" value="F:oxidoreductase activity"/>
    <property type="evidence" value="ECO:0007669"/>
    <property type="project" value="UniProtKB-KW"/>
</dbReference>
<organism evidence="12 13">
    <name type="scientific">Candidatus Harrisonbacteria bacterium CG10_big_fil_rev_8_21_14_0_10_44_23</name>
    <dbReference type="NCBI Taxonomy" id="1974585"/>
    <lineage>
        <taxon>Bacteria</taxon>
        <taxon>Candidatus Harrisoniibacteriota</taxon>
    </lineage>
</organism>
<evidence type="ECO:0000256" key="8">
    <source>
        <dbReference type="ARBA" id="ARBA00023157"/>
    </source>
</evidence>
<comment type="similarity">
    <text evidence="2">Belongs to the VKOR family.</text>
</comment>
<evidence type="ECO:0000256" key="4">
    <source>
        <dbReference type="ARBA" id="ARBA00022719"/>
    </source>
</evidence>
<dbReference type="SMART" id="SM00756">
    <property type="entry name" value="VKc"/>
    <property type="match status" value="1"/>
</dbReference>
<dbReference type="CDD" id="cd12916">
    <property type="entry name" value="VKOR_1"/>
    <property type="match status" value="1"/>
</dbReference>
<evidence type="ECO:0000256" key="5">
    <source>
        <dbReference type="ARBA" id="ARBA00022989"/>
    </source>
</evidence>
<evidence type="ECO:0000256" key="10">
    <source>
        <dbReference type="SAM" id="Phobius"/>
    </source>
</evidence>
<comment type="caution">
    <text evidence="12">The sequence shown here is derived from an EMBL/GenBank/DDBJ whole genome shotgun (WGS) entry which is preliminary data.</text>
</comment>
<protein>
    <submittedName>
        <fullName evidence="12">Vitamin K epoxide reductase</fullName>
    </submittedName>
</protein>
<dbReference type="Gene3D" id="1.20.1440.130">
    <property type="entry name" value="VKOR domain"/>
    <property type="match status" value="1"/>
</dbReference>
<accession>A0A2H0UQ54</accession>
<feature type="transmembrane region" description="Helical" evidence="10">
    <location>
        <begin position="84"/>
        <end position="104"/>
    </location>
</feature>
<dbReference type="InterPro" id="IPR012932">
    <property type="entry name" value="VKOR"/>
</dbReference>
<dbReference type="InterPro" id="IPR044698">
    <property type="entry name" value="VKOR/LTO1"/>
</dbReference>
<feature type="transmembrane region" description="Helical" evidence="10">
    <location>
        <begin position="110"/>
        <end position="135"/>
    </location>
</feature>
<dbReference type="Proteomes" id="UP000229615">
    <property type="component" value="Unassembled WGS sequence"/>
</dbReference>
<dbReference type="PANTHER" id="PTHR34573:SF1">
    <property type="entry name" value="VITAMIN K EPOXIDE REDUCTASE DOMAIN-CONTAINING PROTEIN"/>
    <property type="match status" value="1"/>
</dbReference>
<keyword evidence="5 10" id="KW-1133">Transmembrane helix</keyword>
<keyword evidence="9" id="KW-0676">Redox-active center</keyword>
<feature type="transmembrane region" description="Helical" evidence="10">
    <location>
        <begin position="56"/>
        <end position="77"/>
    </location>
</feature>
<keyword evidence="8" id="KW-1015">Disulfide bond</keyword>
<dbReference type="Pfam" id="PF07884">
    <property type="entry name" value="VKOR"/>
    <property type="match status" value="1"/>
</dbReference>
<keyword evidence="4" id="KW-0874">Quinone</keyword>
<evidence type="ECO:0000313" key="13">
    <source>
        <dbReference type="Proteomes" id="UP000229615"/>
    </source>
</evidence>
<keyword evidence="3 10" id="KW-0812">Transmembrane</keyword>
<sequence>MRHKILFSLFLLLAIVGFADAGYITASHYLAIPVSCTEGFDCEGVLSSSYANIGPVPLSVLGAVYYLFLIVLSVVYLDRRNWRIMRLGAWATIAGALFSLYLLYVQAAILFAFCLYCVISATTSLLLFGVGQFILHEKKDLMEVKKPPLPMNVNQ</sequence>
<name>A0A2H0UQ54_9BACT</name>
<dbReference type="EMBL" id="PFBB01000020">
    <property type="protein sequence ID" value="PIR88511.1"/>
    <property type="molecule type" value="Genomic_DNA"/>
</dbReference>
<evidence type="ECO:0000256" key="9">
    <source>
        <dbReference type="ARBA" id="ARBA00023284"/>
    </source>
</evidence>
<evidence type="ECO:0000256" key="7">
    <source>
        <dbReference type="ARBA" id="ARBA00023136"/>
    </source>
</evidence>
<dbReference type="PANTHER" id="PTHR34573">
    <property type="entry name" value="VKC DOMAIN-CONTAINING PROTEIN"/>
    <property type="match status" value="1"/>
</dbReference>
<keyword evidence="6" id="KW-0560">Oxidoreductase</keyword>
<proteinExistence type="inferred from homology"/>
<keyword evidence="7 10" id="KW-0472">Membrane</keyword>
<evidence type="ECO:0000313" key="12">
    <source>
        <dbReference type="EMBL" id="PIR88511.1"/>
    </source>
</evidence>
<feature type="domain" description="Vitamin K epoxide reductase" evidence="11">
    <location>
        <begin position="3"/>
        <end position="135"/>
    </location>
</feature>
<gene>
    <name evidence="12" type="ORF">COU09_01900</name>
</gene>
<dbReference type="GO" id="GO:0048038">
    <property type="term" value="F:quinone binding"/>
    <property type="evidence" value="ECO:0007669"/>
    <property type="project" value="UniProtKB-KW"/>
</dbReference>